<sequence>MQTILVTGAGSGIGRATARAFLDAGWRVALAGRREAPLVETAQGNAQALVLPMDVTDAAAVEAGFARIASEWGRLDVLFNNAGIGLPSAPIDEIAIDDWRRLSAINIDGMFLCARAAFGLMRRQDPQGGRIINNGSISAHVPRWGSAPYTVSKHAVTGLTRALSLDGRRFNIACGQIDIGNALTEMVQQMTRGVPQANGEIAVEPVMDVAHVAASVLHMAELPLSANVQFMTVMATAMPFIGRG</sequence>
<dbReference type="InterPro" id="IPR036291">
    <property type="entry name" value="NAD(P)-bd_dom_sf"/>
</dbReference>
<name>A0A4R1YU37_9RHOB</name>
<dbReference type="PANTHER" id="PTHR43669">
    <property type="entry name" value="5-KETO-D-GLUCONATE 5-REDUCTASE"/>
    <property type="match status" value="1"/>
</dbReference>
<gene>
    <name evidence="4" type="ORF">EV216_11183</name>
</gene>
<dbReference type="PRINTS" id="PR00080">
    <property type="entry name" value="SDRFAMILY"/>
</dbReference>
<dbReference type="PRINTS" id="PR00081">
    <property type="entry name" value="GDHRDH"/>
</dbReference>
<evidence type="ECO:0000256" key="1">
    <source>
        <dbReference type="ARBA" id="ARBA00006484"/>
    </source>
</evidence>
<dbReference type="GO" id="GO:0016491">
    <property type="term" value="F:oxidoreductase activity"/>
    <property type="evidence" value="ECO:0007669"/>
    <property type="project" value="UniProtKB-KW"/>
</dbReference>
<keyword evidence="2" id="KW-0560">Oxidoreductase</keyword>
<dbReference type="Gene3D" id="3.40.50.720">
    <property type="entry name" value="NAD(P)-binding Rossmann-like Domain"/>
    <property type="match status" value="1"/>
</dbReference>
<organism evidence="4 5">
    <name type="scientific">Rhodovulum steppense</name>
    <dbReference type="NCBI Taxonomy" id="540251"/>
    <lineage>
        <taxon>Bacteria</taxon>
        <taxon>Pseudomonadati</taxon>
        <taxon>Pseudomonadota</taxon>
        <taxon>Alphaproteobacteria</taxon>
        <taxon>Rhodobacterales</taxon>
        <taxon>Paracoccaceae</taxon>
        <taxon>Rhodovulum</taxon>
    </lineage>
</organism>
<dbReference type="SUPFAM" id="SSF51735">
    <property type="entry name" value="NAD(P)-binding Rossmann-fold domains"/>
    <property type="match status" value="1"/>
</dbReference>
<evidence type="ECO:0000256" key="2">
    <source>
        <dbReference type="ARBA" id="ARBA00023002"/>
    </source>
</evidence>
<evidence type="ECO:0000256" key="3">
    <source>
        <dbReference type="RuleBase" id="RU000363"/>
    </source>
</evidence>
<comment type="caution">
    <text evidence="4">The sequence shown here is derived from an EMBL/GenBank/DDBJ whole genome shotgun (WGS) entry which is preliminary data.</text>
</comment>
<dbReference type="InterPro" id="IPR020904">
    <property type="entry name" value="Sc_DH/Rdtase_CS"/>
</dbReference>
<dbReference type="Proteomes" id="UP000295277">
    <property type="component" value="Unassembled WGS sequence"/>
</dbReference>
<dbReference type="PANTHER" id="PTHR43669:SF12">
    <property type="entry name" value="BLR5618 PROTEIN"/>
    <property type="match status" value="1"/>
</dbReference>
<evidence type="ECO:0000313" key="5">
    <source>
        <dbReference type="Proteomes" id="UP000295277"/>
    </source>
</evidence>
<dbReference type="FunFam" id="3.40.50.720:FF:000084">
    <property type="entry name" value="Short-chain dehydrogenase reductase"/>
    <property type="match status" value="1"/>
</dbReference>
<keyword evidence="5" id="KW-1185">Reference proteome</keyword>
<dbReference type="AlphaFoldDB" id="A0A4R1YU37"/>
<proteinExistence type="inferred from homology"/>
<dbReference type="OrthoDB" id="658698at2"/>
<dbReference type="CDD" id="cd05233">
    <property type="entry name" value="SDR_c"/>
    <property type="match status" value="1"/>
</dbReference>
<dbReference type="EMBL" id="SLVM01000011">
    <property type="protein sequence ID" value="TCM84601.1"/>
    <property type="molecule type" value="Genomic_DNA"/>
</dbReference>
<comment type="similarity">
    <text evidence="1 3">Belongs to the short-chain dehydrogenases/reductases (SDR) family.</text>
</comment>
<reference evidence="4 5" key="1">
    <citation type="submission" date="2019-03" db="EMBL/GenBank/DDBJ databases">
        <title>Genomic Encyclopedia of Type Strains, Phase IV (KMG-IV): sequencing the most valuable type-strain genomes for metagenomic binning, comparative biology and taxonomic classification.</title>
        <authorList>
            <person name="Goeker M."/>
        </authorList>
    </citation>
    <scope>NUCLEOTIDE SEQUENCE [LARGE SCALE GENOMIC DNA]</scope>
    <source>
        <strain evidence="4 5">DSM 21153</strain>
    </source>
</reference>
<evidence type="ECO:0000313" key="4">
    <source>
        <dbReference type="EMBL" id="TCM84601.1"/>
    </source>
</evidence>
<accession>A0A4R1YU37</accession>
<dbReference type="InterPro" id="IPR002347">
    <property type="entry name" value="SDR_fam"/>
</dbReference>
<dbReference type="Pfam" id="PF00106">
    <property type="entry name" value="adh_short"/>
    <property type="match status" value="1"/>
</dbReference>
<dbReference type="PROSITE" id="PS00061">
    <property type="entry name" value="ADH_SHORT"/>
    <property type="match status" value="1"/>
</dbReference>
<dbReference type="RefSeq" id="WP_132694833.1">
    <property type="nucleotide sequence ID" value="NZ_SLVM01000011.1"/>
</dbReference>
<protein>
    <submittedName>
        <fullName evidence="4">NADP-dependent 3-hydroxy acid dehydrogenase YdfG</fullName>
    </submittedName>
</protein>